<feature type="compositionally biased region" description="Basic residues" evidence="1">
    <location>
        <begin position="28"/>
        <end position="42"/>
    </location>
</feature>
<evidence type="ECO:0000256" key="1">
    <source>
        <dbReference type="SAM" id="MobiDB-lite"/>
    </source>
</evidence>
<gene>
    <name evidence="2" type="ORF">ACA1_123750</name>
</gene>
<dbReference type="GeneID" id="14924852"/>
<dbReference type="AlphaFoldDB" id="L8HHB8"/>
<name>L8HHB8_ACACF</name>
<feature type="compositionally biased region" description="Polar residues" evidence="1">
    <location>
        <begin position="63"/>
        <end position="74"/>
    </location>
</feature>
<evidence type="ECO:0000313" key="3">
    <source>
        <dbReference type="Proteomes" id="UP000011083"/>
    </source>
</evidence>
<evidence type="ECO:0000313" key="2">
    <source>
        <dbReference type="EMBL" id="ELR23856.1"/>
    </source>
</evidence>
<feature type="compositionally biased region" description="Basic and acidic residues" evidence="1">
    <location>
        <begin position="1"/>
        <end position="27"/>
    </location>
</feature>
<dbReference type="KEGG" id="acan:ACA1_123750"/>
<keyword evidence="3" id="KW-1185">Reference proteome</keyword>
<dbReference type="EMBL" id="KB007843">
    <property type="protein sequence ID" value="ELR23856.1"/>
    <property type="molecule type" value="Genomic_DNA"/>
</dbReference>
<feature type="compositionally biased region" description="Basic and acidic residues" evidence="1">
    <location>
        <begin position="45"/>
        <end position="59"/>
    </location>
</feature>
<sequence length="144" mass="17404">MNEAKQKKEAKKKEEKERKKKEDEEVKRRKKDDKKQRRKSWWRGRAMDGEAIALKHEMEQMMMQGQSDFAYSGTSEDELKNKRENDHRKVRERMRIYEEVKRQQRGQTAETTCPHCHSHIPLPSHLQLHDHRPQTRLELDVSAE</sequence>
<organism evidence="2 3">
    <name type="scientific">Acanthamoeba castellanii (strain ATCC 30010 / Neff)</name>
    <dbReference type="NCBI Taxonomy" id="1257118"/>
    <lineage>
        <taxon>Eukaryota</taxon>
        <taxon>Amoebozoa</taxon>
        <taxon>Discosea</taxon>
        <taxon>Longamoebia</taxon>
        <taxon>Centramoebida</taxon>
        <taxon>Acanthamoebidae</taxon>
        <taxon>Acanthamoeba</taxon>
    </lineage>
</organism>
<dbReference type="RefSeq" id="XP_004353384.1">
    <property type="nucleotide sequence ID" value="XM_004353332.1"/>
</dbReference>
<feature type="region of interest" description="Disordered" evidence="1">
    <location>
        <begin position="1"/>
        <end position="90"/>
    </location>
</feature>
<reference evidence="2 3" key="1">
    <citation type="journal article" date="2013" name="Genome Biol.">
        <title>Genome of Acanthamoeba castellanii highlights extensive lateral gene transfer and early evolution of tyrosine kinase signaling.</title>
        <authorList>
            <person name="Clarke M."/>
            <person name="Lohan A.J."/>
            <person name="Liu B."/>
            <person name="Lagkouvardos I."/>
            <person name="Roy S."/>
            <person name="Zafar N."/>
            <person name="Bertelli C."/>
            <person name="Schilde C."/>
            <person name="Kianianmomeni A."/>
            <person name="Burglin T.R."/>
            <person name="Frech C."/>
            <person name="Turcotte B."/>
            <person name="Kopec K.O."/>
            <person name="Synnott J.M."/>
            <person name="Choo C."/>
            <person name="Paponov I."/>
            <person name="Finkler A."/>
            <person name="Soon Heng Tan C."/>
            <person name="Hutchins A.P."/>
            <person name="Weinmeier T."/>
            <person name="Rattei T."/>
            <person name="Chu J.S."/>
            <person name="Gimenez G."/>
            <person name="Irimia M."/>
            <person name="Rigden D.J."/>
            <person name="Fitzpatrick D.A."/>
            <person name="Lorenzo-Morales J."/>
            <person name="Bateman A."/>
            <person name="Chiu C.H."/>
            <person name="Tang P."/>
            <person name="Hegemann P."/>
            <person name="Fromm H."/>
            <person name="Raoult D."/>
            <person name="Greub G."/>
            <person name="Miranda-Saavedra D."/>
            <person name="Chen N."/>
            <person name="Nash P."/>
            <person name="Ginger M.L."/>
            <person name="Horn M."/>
            <person name="Schaap P."/>
            <person name="Caler L."/>
            <person name="Loftus B."/>
        </authorList>
    </citation>
    <scope>NUCLEOTIDE SEQUENCE [LARGE SCALE GENOMIC DNA]</scope>
    <source>
        <strain evidence="2 3">Neff</strain>
    </source>
</reference>
<dbReference type="VEuPathDB" id="AmoebaDB:ACA1_123750"/>
<feature type="compositionally biased region" description="Basic and acidic residues" evidence="1">
    <location>
        <begin position="77"/>
        <end position="90"/>
    </location>
</feature>
<dbReference type="Proteomes" id="UP000011083">
    <property type="component" value="Unassembled WGS sequence"/>
</dbReference>
<accession>L8HHB8</accession>
<protein>
    <submittedName>
        <fullName evidence="2">Uncharacterized protein</fullName>
    </submittedName>
</protein>
<proteinExistence type="predicted"/>